<organism evidence="2 3">
    <name type="scientific">Haloarcula rubra</name>
    <dbReference type="NCBI Taxonomy" id="2487747"/>
    <lineage>
        <taxon>Archaea</taxon>
        <taxon>Methanobacteriati</taxon>
        <taxon>Methanobacteriota</taxon>
        <taxon>Stenosarchaea group</taxon>
        <taxon>Halobacteria</taxon>
        <taxon>Halobacteriales</taxon>
        <taxon>Haloarculaceae</taxon>
        <taxon>Haloarcula</taxon>
    </lineage>
</organism>
<dbReference type="Pfam" id="PF18545">
    <property type="entry name" value="HalOD1"/>
    <property type="match status" value="1"/>
</dbReference>
<dbReference type="RefSeq" id="WP_220619359.1">
    <property type="nucleotide sequence ID" value="NZ_RKLR01000006.1"/>
</dbReference>
<evidence type="ECO:0000313" key="2">
    <source>
        <dbReference type="EMBL" id="MBX0324407.1"/>
    </source>
</evidence>
<proteinExistence type="predicted"/>
<sequence length="84" mass="9163">MTTTSVGDVLAAIAKAEDVEPDDLELVLENYVACDAISTLTKHGDGDWQLSFEVPDHEVTLTSDGDITVDGTVEHHWTDDSTRF</sequence>
<accession>A0AAW4PTD2</accession>
<name>A0AAW4PTD2_9EURY</name>
<dbReference type="AlphaFoldDB" id="A0AAW4PTD2"/>
<gene>
    <name evidence="2" type="ORF">EGH21_15365</name>
</gene>
<evidence type="ECO:0000259" key="1">
    <source>
        <dbReference type="Pfam" id="PF18545"/>
    </source>
</evidence>
<reference evidence="2 3" key="1">
    <citation type="submission" date="2021-06" db="EMBL/GenBank/DDBJ databases">
        <title>Halomicroarcula sp. a new haloarchaeum isolated from saline soil.</title>
        <authorList>
            <person name="Duran-Viseras A."/>
            <person name="Sanchez-Porro C."/>
            <person name="Ventosa A."/>
        </authorList>
    </citation>
    <scope>NUCLEOTIDE SEQUENCE [LARGE SCALE GENOMIC DNA]</scope>
    <source>
        <strain evidence="2 3">F13</strain>
    </source>
</reference>
<evidence type="ECO:0000313" key="3">
    <source>
        <dbReference type="Proteomes" id="UP001430377"/>
    </source>
</evidence>
<feature type="domain" description="Halobacterial output" evidence="1">
    <location>
        <begin position="8"/>
        <end position="70"/>
    </location>
</feature>
<dbReference type="Proteomes" id="UP001430377">
    <property type="component" value="Unassembled WGS sequence"/>
</dbReference>
<dbReference type="InterPro" id="IPR040624">
    <property type="entry name" value="HalOD1"/>
</dbReference>
<protein>
    <recommendedName>
        <fullName evidence="1">Halobacterial output domain-containing protein</fullName>
    </recommendedName>
</protein>
<dbReference type="EMBL" id="RKLR01000006">
    <property type="protein sequence ID" value="MBX0324407.1"/>
    <property type="molecule type" value="Genomic_DNA"/>
</dbReference>
<comment type="caution">
    <text evidence="2">The sequence shown here is derived from an EMBL/GenBank/DDBJ whole genome shotgun (WGS) entry which is preliminary data.</text>
</comment>
<keyword evidence="3" id="KW-1185">Reference proteome</keyword>